<dbReference type="InterPro" id="IPR029753">
    <property type="entry name" value="D-isomer_DH_CS"/>
</dbReference>
<feature type="domain" description="D-isomer specific 2-hydroxyacid dehydrogenase catalytic" evidence="4">
    <location>
        <begin position="6"/>
        <end position="317"/>
    </location>
</feature>
<dbReference type="Gene3D" id="3.40.50.720">
    <property type="entry name" value="NAD(P)-binding Rossmann-like Domain"/>
    <property type="match status" value="2"/>
</dbReference>
<dbReference type="SUPFAM" id="SSF51735">
    <property type="entry name" value="NAD(P)-binding Rossmann-fold domains"/>
    <property type="match status" value="1"/>
</dbReference>
<gene>
    <name evidence="6" type="ORF">EYC98_05325</name>
</gene>
<dbReference type="RefSeq" id="WP_279244266.1">
    <property type="nucleotide sequence ID" value="NZ_SHNN01000001.1"/>
</dbReference>
<reference evidence="6" key="1">
    <citation type="submission" date="2019-02" db="EMBL/GenBank/DDBJ databases">
        <authorList>
            <person name="Li S.-H."/>
        </authorList>
    </citation>
    <scope>NUCLEOTIDE SEQUENCE</scope>
    <source>
        <strain evidence="6">IMCC14734</strain>
    </source>
</reference>
<dbReference type="Proteomes" id="UP001143362">
    <property type="component" value="Unassembled WGS sequence"/>
</dbReference>
<dbReference type="SUPFAM" id="SSF52283">
    <property type="entry name" value="Formate/glycerate dehydrogenase catalytic domain-like"/>
    <property type="match status" value="1"/>
</dbReference>
<dbReference type="CDD" id="cd05301">
    <property type="entry name" value="GDH"/>
    <property type="match status" value="1"/>
</dbReference>
<evidence type="ECO:0000259" key="4">
    <source>
        <dbReference type="Pfam" id="PF00389"/>
    </source>
</evidence>
<feature type="domain" description="D-isomer specific 2-hydroxyacid dehydrogenase NAD-binding" evidence="5">
    <location>
        <begin position="108"/>
        <end position="285"/>
    </location>
</feature>
<comment type="similarity">
    <text evidence="3">Belongs to the D-isomer specific 2-hydroxyacid dehydrogenase family.</text>
</comment>
<keyword evidence="2" id="KW-0520">NAD</keyword>
<evidence type="ECO:0000313" key="7">
    <source>
        <dbReference type="Proteomes" id="UP001143362"/>
    </source>
</evidence>
<dbReference type="EMBL" id="SHNN01000001">
    <property type="protein sequence ID" value="MCX2980289.1"/>
    <property type="molecule type" value="Genomic_DNA"/>
</dbReference>
<dbReference type="InterPro" id="IPR006139">
    <property type="entry name" value="D-isomer_2_OHA_DH_cat_dom"/>
</dbReference>
<dbReference type="InterPro" id="IPR036291">
    <property type="entry name" value="NAD(P)-bd_dom_sf"/>
</dbReference>
<keyword evidence="7" id="KW-1185">Reference proteome</keyword>
<comment type="caution">
    <text evidence="6">The sequence shown here is derived from an EMBL/GenBank/DDBJ whole genome shotgun (WGS) entry which is preliminary data.</text>
</comment>
<dbReference type="Pfam" id="PF00389">
    <property type="entry name" value="2-Hacid_dh"/>
    <property type="match status" value="1"/>
</dbReference>
<evidence type="ECO:0000256" key="2">
    <source>
        <dbReference type="ARBA" id="ARBA00023027"/>
    </source>
</evidence>
<proteinExistence type="inferred from homology"/>
<organism evidence="6 7">
    <name type="scientific">Candidatus Litorirhabdus singularis</name>
    <dbReference type="NCBI Taxonomy" id="2518993"/>
    <lineage>
        <taxon>Bacteria</taxon>
        <taxon>Pseudomonadati</taxon>
        <taxon>Pseudomonadota</taxon>
        <taxon>Gammaproteobacteria</taxon>
        <taxon>Cellvibrionales</taxon>
        <taxon>Halieaceae</taxon>
        <taxon>Candidatus Litorirhabdus</taxon>
    </lineage>
</organism>
<evidence type="ECO:0000256" key="3">
    <source>
        <dbReference type="RuleBase" id="RU003719"/>
    </source>
</evidence>
<evidence type="ECO:0000259" key="5">
    <source>
        <dbReference type="Pfam" id="PF02826"/>
    </source>
</evidence>
<dbReference type="PANTHER" id="PTHR10996:SF283">
    <property type="entry name" value="GLYOXYLATE_HYDROXYPYRUVATE REDUCTASE B"/>
    <property type="match status" value="1"/>
</dbReference>
<evidence type="ECO:0000256" key="1">
    <source>
        <dbReference type="ARBA" id="ARBA00023002"/>
    </source>
</evidence>
<keyword evidence="1 3" id="KW-0560">Oxidoreductase</keyword>
<dbReference type="Pfam" id="PF02826">
    <property type="entry name" value="2-Hacid_dh_C"/>
    <property type="match status" value="1"/>
</dbReference>
<dbReference type="InterPro" id="IPR006140">
    <property type="entry name" value="D-isomer_DH_NAD-bd"/>
</dbReference>
<evidence type="ECO:0000313" key="6">
    <source>
        <dbReference type="EMBL" id="MCX2980289.1"/>
    </source>
</evidence>
<dbReference type="InterPro" id="IPR050223">
    <property type="entry name" value="D-isomer_2-hydroxyacid_DH"/>
</dbReference>
<dbReference type="PANTHER" id="PTHR10996">
    <property type="entry name" value="2-HYDROXYACID DEHYDROGENASE-RELATED"/>
    <property type="match status" value="1"/>
</dbReference>
<accession>A0ABT3TDE9</accession>
<name>A0ABT3TDE9_9GAMM</name>
<protein>
    <submittedName>
        <fullName evidence="6">D-glycerate dehydrogenase</fullName>
    </submittedName>
</protein>
<sequence>MSKIFVTGVLPGDALERLGQFCELDTWSSSEPLSVEVLSERLQGCSGLLCMLTNRINAALLDANPQLRWVSSMSVGVDHIDLPELTSRGIAVGNTPGVLVDTTADLTFALLLAAARRIPEADSYIRDGRWRADQAWSPTMLTGKDVSGATLGIIGLGEIGQAVARRAQGFGMRVLGWTRSGRQVPSVETMGLDELLANADFVSVNVALTAATRGLLDAEAIAKMKPGAVLVNTARGGIVDEAALATALAEERLYAAGIDVFAREPVALDNPLLALPNVVVAPHIGSASSATREQMAGLAADNLIAALTGEPMPHCVNPEVYPRL</sequence>
<dbReference type="PROSITE" id="PS00671">
    <property type="entry name" value="D_2_HYDROXYACID_DH_3"/>
    <property type="match status" value="1"/>
</dbReference>